<reference evidence="9 10" key="1">
    <citation type="submission" date="2016-04" db="EMBL/GenBank/DDBJ databases">
        <authorList>
            <person name="Evans L.H."/>
            <person name="Alamgir A."/>
            <person name="Owens N."/>
            <person name="Weber N.D."/>
            <person name="Virtaneva K."/>
            <person name="Barbian K."/>
            <person name="Babar A."/>
            <person name="Rosenke K."/>
        </authorList>
    </citation>
    <scope>NUCLEOTIDE SEQUENCE [LARGE SCALE GENOMIC DNA]</scope>
    <source>
        <strain evidence="9 10">CCM 8644</strain>
    </source>
</reference>
<keyword evidence="10" id="KW-1185">Reference proteome</keyword>
<keyword evidence="3 6" id="KW-1133">Transmembrane helix</keyword>
<dbReference type="OrthoDB" id="9807568at2"/>
<comment type="subcellular location">
    <subcellularLocation>
        <location evidence="1">Endomembrane system</location>
        <topology evidence="1">Multi-pass membrane protein</topology>
    </subcellularLocation>
    <subcellularLocation>
        <location evidence="5">Membrane</location>
        <topology evidence="5">Multi-pass membrane protein</topology>
    </subcellularLocation>
</comment>
<gene>
    <name evidence="9" type="ORF">A5893_06180</name>
</gene>
<dbReference type="GO" id="GO:0012505">
    <property type="term" value="C:endomembrane system"/>
    <property type="evidence" value="ECO:0007669"/>
    <property type="project" value="UniProtKB-SubCell"/>
</dbReference>
<feature type="transmembrane region" description="Helical" evidence="6">
    <location>
        <begin position="86"/>
        <end position="106"/>
    </location>
</feature>
<feature type="transmembrane region" description="Helical" evidence="6">
    <location>
        <begin position="579"/>
        <end position="603"/>
    </location>
</feature>
<dbReference type="PRINTS" id="PR01435">
    <property type="entry name" value="NPOXDRDTASE5"/>
</dbReference>
<dbReference type="AlphaFoldDB" id="A0A179DJC6"/>
<evidence type="ECO:0000256" key="5">
    <source>
        <dbReference type="RuleBase" id="RU000320"/>
    </source>
</evidence>
<dbReference type="STRING" id="1826909.A5893_06180"/>
<feature type="transmembrane region" description="Helical" evidence="6">
    <location>
        <begin position="490"/>
        <end position="513"/>
    </location>
</feature>
<dbReference type="GO" id="GO:0016020">
    <property type="term" value="C:membrane"/>
    <property type="evidence" value="ECO:0007669"/>
    <property type="project" value="UniProtKB-SubCell"/>
</dbReference>
<evidence type="ECO:0000313" key="9">
    <source>
        <dbReference type="EMBL" id="OAQ40533.1"/>
    </source>
</evidence>
<dbReference type="InterPro" id="IPR001516">
    <property type="entry name" value="Proton_antipo_N"/>
</dbReference>
<evidence type="ECO:0000313" key="10">
    <source>
        <dbReference type="Proteomes" id="UP000078459"/>
    </source>
</evidence>
<evidence type="ECO:0000256" key="3">
    <source>
        <dbReference type="ARBA" id="ARBA00022989"/>
    </source>
</evidence>
<dbReference type="PANTHER" id="PTHR42829">
    <property type="entry name" value="NADH-UBIQUINONE OXIDOREDUCTASE CHAIN 5"/>
    <property type="match status" value="1"/>
</dbReference>
<dbReference type="GO" id="GO:0008137">
    <property type="term" value="F:NADH dehydrogenase (ubiquinone) activity"/>
    <property type="evidence" value="ECO:0007669"/>
    <property type="project" value="InterPro"/>
</dbReference>
<feature type="transmembrane region" description="Helical" evidence="6">
    <location>
        <begin position="181"/>
        <end position="209"/>
    </location>
</feature>
<dbReference type="Pfam" id="PF00662">
    <property type="entry name" value="Proton_antipo_N"/>
    <property type="match status" value="1"/>
</dbReference>
<dbReference type="Pfam" id="PF00361">
    <property type="entry name" value="Proton_antipo_M"/>
    <property type="match status" value="1"/>
</dbReference>
<keyword evidence="2 5" id="KW-0812">Transmembrane</keyword>
<dbReference type="NCBIfam" id="TIGR01974">
    <property type="entry name" value="NDH_I_L"/>
    <property type="match status" value="1"/>
</dbReference>
<dbReference type="PRINTS" id="PR01434">
    <property type="entry name" value="NADHDHGNASE5"/>
</dbReference>
<dbReference type="EMBL" id="LWHJ01000022">
    <property type="protein sequence ID" value="OAQ40533.1"/>
    <property type="molecule type" value="Genomic_DNA"/>
</dbReference>
<dbReference type="RefSeq" id="WP_068821769.1">
    <property type="nucleotide sequence ID" value="NZ_LWHJ01000022.1"/>
</dbReference>
<name>A0A179DJC6_9SPHI</name>
<feature type="transmembrane region" description="Helical" evidence="6">
    <location>
        <begin position="141"/>
        <end position="160"/>
    </location>
</feature>
<sequence length="681" mass="77673">MEQFLNPYQLFLIAILAITAPFLAFILSLIFKKIAAALGILSISISLISSVILFLHLWKKQTLHYSFQWIHIGNVKIDVGILLNDLSVIMLVLISLIALLVHIYSVEYMRKEILKYRYFAYLSLFCFAMMCVVMADNFFILYAFWELVGFSSYLLIGFWFTKEKAVQANKKAMIMNRIGDIGFLIGIMIMLSQFHTLDIDALFGSGSLIDSSFVQNGLWVTPFSTMPGYWLSIAGFCFFAGAIAKSAQFPLHTWLPDAMEGPTAVSSLIHAATMVAAGVFLLLRIAPLFNDVVLVSMASIGLFTAFMAASIALTQNDIKKVLAFSTISQLGFMVLAVGVQDNAAAVFHLITHAFFKCLLFLGAGIVIHQLHHIKEKSNVDFDEQNMDNMGGLRKLMPITGIVFFIAAMALSGLPFTSGYLSKDAILVSVFEWADLRGGIFWLFPFVVSITSWLTTFYIFRVVYKVFFGKLRLEKVIAKTKEQMHIHDPNYWMTVPVIILAVFCFGVFFAYNPLNLDSSWVYHGFNLQQHNEGIYHLMVPLYINVMSLALIFLAHLIYAKKKISINFEQTWYYKLSYNQWYFNAFYDVFLMKMVLFKAQTFYWFDRNIIDGAVNFSGIFILRISKTADWFDRNIIDGLVNGSAWLVSRLGLWLRGMLSGKLQHYFIWMLILFLSFMIFKIVI</sequence>
<feature type="transmembrane region" description="Helical" evidence="6">
    <location>
        <begin position="533"/>
        <end position="558"/>
    </location>
</feature>
<evidence type="ECO:0000256" key="6">
    <source>
        <dbReference type="SAM" id="Phobius"/>
    </source>
</evidence>
<dbReference type="GO" id="GO:0015990">
    <property type="term" value="P:electron transport coupled proton transport"/>
    <property type="evidence" value="ECO:0007669"/>
    <property type="project" value="TreeGrafter"/>
</dbReference>
<reference evidence="9 10" key="2">
    <citation type="submission" date="2016-06" db="EMBL/GenBank/DDBJ databases">
        <title>Pedobacter psychrophilus sp. nov., isolated from Antarctic fragmentary rock.</title>
        <authorList>
            <person name="Svec P."/>
        </authorList>
    </citation>
    <scope>NUCLEOTIDE SEQUENCE [LARGE SCALE GENOMIC DNA]</scope>
    <source>
        <strain evidence="9 10">CCM 8644</strain>
    </source>
</reference>
<dbReference type="NCBIfam" id="NF005141">
    <property type="entry name" value="PRK06590.1"/>
    <property type="match status" value="1"/>
</dbReference>
<dbReference type="InterPro" id="IPR001750">
    <property type="entry name" value="ND/Mrp_TM"/>
</dbReference>
<feature type="domain" description="NADH-Ubiquinone oxidoreductase (complex I) chain 5 N-terminal" evidence="8">
    <location>
        <begin position="69"/>
        <end position="119"/>
    </location>
</feature>
<dbReference type="PANTHER" id="PTHR42829:SF2">
    <property type="entry name" value="NADH-UBIQUINONE OXIDOREDUCTASE CHAIN 5"/>
    <property type="match status" value="1"/>
</dbReference>
<comment type="caution">
    <text evidence="9">The sequence shown here is derived from an EMBL/GenBank/DDBJ whole genome shotgun (WGS) entry which is preliminary data.</text>
</comment>
<protein>
    <submittedName>
        <fullName evidence="9">NADH dehydrogenase</fullName>
    </submittedName>
</protein>
<feature type="transmembrane region" description="Helical" evidence="6">
    <location>
        <begin position="345"/>
        <end position="367"/>
    </location>
</feature>
<feature type="transmembrane region" description="Helical" evidence="6">
    <location>
        <begin position="395"/>
        <end position="419"/>
    </location>
</feature>
<feature type="transmembrane region" description="Helical" evidence="6">
    <location>
        <begin position="229"/>
        <end position="247"/>
    </location>
</feature>
<feature type="domain" description="NADH:quinone oxidoreductase/Mrp antiporter transmembrane" evidence="7">
    <location>
        <begin position="135"/>
        <end position="434"/>
    </location>
</feature>
<feature type="transmembrane region" description="Helical" evidence="6">
    <location>
        <begin position="118"/>
        <end position="135"/>
    </location>
</feature>
<evidence type="ECO:0000259" key="7">
    <source>
        <dbReference type="Pfam" id="PF00361"/>
    </source>
</evidence>
<feature type="transmembrane region" description="Helical" evidence="6">
    <location>
        <begin position="268"/>
        <end position="286"/>
    </location>
</feature>
<dbReference type="Proteomes" id="UP000078459">
    <property type="component" value="Unassembled WGS sequence"/>
</dbReference>
<feature type="transmembrane region" description="Helical" evidence="6">
    <location>
        <begin position="38"/>
        <end position="58"/>
    </location>
</feature>
<organism evidence="9 10">
    <name type="scientific">Pedobacter psychrophilus</name>
    <dbReference type="NCBI Taxonomy" id="1826909"/>
    <lineage>
        <taxon>Bacteria</taxon>
        <taxon>Pseudomonadati</taxon>
        <taxon>Bacteroidota</taxon>
        <taxon>Sphingobacteriia</taxon>
        <taxon>Sphingobacteriales</taxon>
        <taxon>Sphingobacteriaceae</taxon>
        <taxon>Pedobacter</taxon>
    </lineage>
</organism>
<dbReference type="GO" id="GO:0042773">
    <property type="term" value="P:ATP synthesis coupled electron transport"/>
    <property type="evidence" value="ECO:0007669"/>
    <property type="project" value="InterPro"/>
</dbReference>
<dbReference type="InterPro" id="IPR018393">
    <property type="entry name" value="NADHpl_OxRdtase_5_subgr"/>
</dbReference>
<dbReference type="Gene3D" id="1.20.5.2700">
    <property type="match status" value="2"/>
</dbReference>
<feature type="transmembrane region" description="Helical" evidence="6">
    <location>
        <begin position="292"/>
        <end position="314"/>
    </location>
</feature>
<evidence type="ECO:0000256" key="1">
    <source>
        <dbReference type="ARBA" id="ARBA00004127"/>
    </source>
</evidence>
<evidence type="ECO:0000256" key="4">
    <source>
        <dbReference type="ARBA" id="ARBA00023136"/>
    </source>
</evidence>
<dbReference type="InterPro" id="IPR003945">
    <property type="entry name" value="NU5C-like"/>
</dbReference>
<feature type="transmembrane region" description="Helical" evidence="6">
    <location>
        <begin position="12"/>
        <end position="31"/>
    </location>
</feature>
<keyword evidence="4 6" id="KW-0472">Membrane</keyword>
<feature type="transmembrane region" description="Helical" evidence="6">
    <location>
        <begin position="321"/>
        <end position="339"/>
    </location>
</feature>
<accession>A0A179DJC6</accession>
<evidence type="ECO:0000259" key="8">
    <source>
        <dbReference type="Pfam" id="PF00662"/>
    </source>
</evidence>
<evidence type="ECO:0000256" key="2">
    <source>
        <dbReference type="ARBA" id="ARBA00022692"/>
    </source>
</evidence>
<feature type="transmembrane region" description="Helical" evidence="6">
    <location>
        <begin position="439"/>
        <end position="463"/>
    </location>
</feature>
<feature type="transmembrane region" description="Helical" evidence="6">
    <location>
        <begin position="660"/>
        <end position="680"/>
    </location>
</feature>
<proteinExistence type="predicted"/>
<dbReference type="GO" id="GO:0003954">
    <property type="term" value="F:NADH dehydrogenase activity"/>
    <property type="evidence" value="ECO:0007669"/>
    <property type="project" value="TreeGrafter"/>
</dbReference>